<proteinExistence type="predicted"/>
<protein>
    <submittedName>
        <fullName evidence="1">Uncharacterized protein</fullName>
    </submittedName>
</protein>
<sequence length="71" mass="7747">MIFASSCWRWLMAAKEIDCGASEIPWITPVSCTGKKPLGTTRYSTTVSPRVAIATSNVSGWCLSTHCNLRP</sequence>
<dbReference type="AlphaFoldDB" id="A0A120G6Y9"/>
<dbReference type="Proteomes" id="UP000061348">
    <property type="component" value="Unassembled WGS sequence"/>
</dbReference>
<evidence type="ECO:0000313" key="1">
    <source>
        <dbReference type="EMBL" id="KWV86428.1"/>
    </source>
</evidence>
<name>A0A120G6Y9_PSEFL</name>
<gene>
    <name evidence="1" type="ORF">PFLmoz3_03861</name>
</gene>
<organism evidence="1 2">
    <name type="scientific">Pseudomonas fluorescens</name>
    <dbReference type="NCBI Taxonomy" id="294"/>
    <lineage>
        <taxon>Bacteria</taxon>
        <taxon>Pseudomonadati</taxon>
        <taxon>Pseudomonadota</taxon>
        <taxon>Gammaproteobacteria</taxon>
        <taxon>Pseudomonadales</taxon>
        <taxon>Pseudomonadaceae</taxon>
        <taxon>Pseudomonas</taxon>
    </lineage>
</organism>
<evidence type="ECO:0000313" key="2">
    <source>
        <dbReference type="Proteomes" id="UP000061348"/>
    </source>
</evidence>
<accession>A0A120G6Y9</accession>
<reference evidence="1 2" key="1">
    <citation type="submission" date="2015-05" db="EMBL/GenBank/DDBJ databases">
        <title>A genomic and transcriptomic approach to investigate the blue pigment phenotype in Pseudomonas fluorescens.</title>
        <authorList>
            <person name="Andreani N.A."/>
            <person name="Cardazzo B."/>
        </authorList>
    </citation>
    <scope>NUCLEOTIDE SEQUENCE [LARGE SCALE GENOMIC DNA]</scope>
    <source>
        <strain evidence="1 2">Ps_22</strain>
    </source>
</reference>
<comment type="caution">
    <text evidence="1">The sequence shown here is derived from an EMBL/GenBank/DDBJ whole genome shotgun (WGS) entry which is preliminary data.</text>
</comment>
<dbReference type="PATRIC" id="fig|294.194.peg.4282"/>
<dbReference type="EMBL" id="LCYA01000093">
    <property type="protein sequence ID" value="KWV86428.1"/>
    <property type="molecule type" value="Genomic_DNA"/>
</dbReference>